<sequence length="58" mass="6361">MDLLTVGGIAMLGLWILGTFVFEGPGFIHLFLTLGVMFIVLGAVKRAERARKGEQRGR</sequence>
<reference evidence="3" key="1">
    <citation type="submission" date="2023-07" db="EMBL/GenBank/DDBJ databases">
        <authorList>
            <person name="Haufschild T."/>
            <person name="Kallscheuer N."/>
            <person name="Hammer J."/>
            <person name="Kohn T."/>
            <person name="Kabuu M."/>
            <person name="Jogler M."/>
            <person name="Wohfarth N."/>
            <person name="Heuer A."/>
            <person name="Rohde M."/>
            <person name="van Teeseling M.C.F."/>
            <person name="Jogler C."/>
        </authorList>
    </citation>
    <scope>NUCLEOTIDE SEQUENCE</scope>
    <source>
        <strain evidence="2">Strain 138</strain>
        <strain evidence="3">Strain 318</strain>
    </source>
</reference>
<dbReference type="RefSeq" id="WP_367887028.1">
    <property type="nucleotide sequence ID" value="NZ_CP130612.1"/>
</dbReference>
<keyword evidence="4" id="KW-1185">Reference proteome</keyword>
<dbReference type="EMBL" id="CP130612">
    <property type="protein sequence ID" value="WKW11329.1"/>
    <property type="molecule type" value="Genomic_DNA"/>
</dbReference>
<accession>A0AA49JSV6</accession>
<protein>
    <recommendedName>
        <fullName evidence="5">Lmo0937 family membrane protein</fullName>
    </recommendedName>
</protein>
<evidence type="ECO:0008006" key="5">
    <source>
        <dbReference type="Google" id="ProtNLM"/>
    </source>
</evidence>
<dbReference type="Proteomes" id="UP001229955">
    <property type="component" value="Chromosome"/>
</dbReference>
<feature type="transmembrane region" description="Helical" evidence="1">
    <location>
        <begin position="28"/>
        <end position="44"/>
    </location>
</feature>
<name>A0AA49JYJ0_9BACT</name>
<proteinExistence type="predicted"/>
<accession>A0AA49JYJ0</accession>
<gene>
    <name evidence="2" type="ORF">Strain138_000570</name>
    <name evidence="3" type="ORF">Strain318_000570</name>
</gene>
<dbReference type="KEGG" id="pspc:Strain318_000570"/>
<evidence type="ECO:0000256" key="1">
    <source>
        <dbReference type="SAM" id="Phobius"/>
    </source>
</evidence>
<dbReference type="AlphaFoldDB" id="A0AA49JYJ0"/>
<dbReference type="EMBL" id="CP130613">
    <property type="protein sequence ID" value="WKW14239.1"/>
    <property type="molecule type" value="Genomic_DNA"/>
</dbReference>
<evidence type="ECO:0000313" key="3">
    <source>
        <dbReference type="EMBL" id="WKW14239.1"/>
    </source>
</evidence>
<keyword evidence="1" id="KW-1133">Transmembrane helix</keyword>
<keyword evidence="1" id="KW-0812">Transmembrane</keyword>
<evidence type="ECO:0000313" key="4">
    <source>
        <dbReference type="Proteomes" id="UP001229955"/>
    </source>
</evidence>
<evidence type="ECO:0000313" key="2">
    <source>
        <dbReference type="EMBL" id="WKW11329.1"/>
    </source>
</evidence>
<keyword evidence="1" id="KW-0472">Membrane</keyword>
<organism evidence="3 4">
    <name type="scientific">Pseudogemmatithrix spongiicola</name>
    <dbReference type="NCBI Taxonomy" id="3062599"/>
    <lineage>
        <taxon>Bacteria</taxon>
        <taxon>Pseudomonadati</taxon>
        <taxon>Gemmatimonadota</taxon>
        <taxon>Gemmatimonadia</taxon>
        <taxon>Gemmatimonadales</taxon>
        <taxon>Gemmatimonadaceae</taxon>
        <taxon>Pseudogemmatithrix</taxon>
    </lineage>
</organism>